<reference evidence="4 5" key="1">
    <citation type="submission" date="2009-08" db="EMBL/GenBank/DDBJ databases">
        <title>The Genome Sequence of Spizellomyces punctatus strain DAOM BR117.</title>
        <authorList>
            <consortium name="The Broad Institute Genome Sequencing Platform"/>
            <person name="Russ C."/>
            <person name="Cuomo C."/>
            <person name="Shea T."/>
            <person name="Young S.K."/>
            <person name="Zeng Q."/>
            <person name="Koehrsen M."/>
            <person name="Haas B."/>
            <person name="Borodovsky M."/>
            <person name="Guigo R."/>
            <person name="Alvarado L."/>
            <person name="Berlin A."/>
            <person name="Bochicchio J."/>
            <person name="Borenstein D."/>
            <person name="Chapman S."/>
            <person name="Chen Z."/>
            <person name="Engels R."/>
            <person name="Freedman E."/>
            <person name="Gellesch M."/>
            <person name="Goldberg J."/>
            <person name="Griggs A."/>
            <person name="Gujja S."/>
            <person name="Heiman D."/>
            <person name="Hepburn T."/>
            <person name="Howarth C."/>
            <person name="Jen D."/>
            <person name="Larson L."/>
            <person name="Lewis B."/>
            <person name="Mehta T."/>
            <person name="Park D."/>
            <person name="Pearson M."/>
            <person name="Roberts A."/>
            <person name="Saif S."/>
            <person name="Shenoy N."/>
            <person name="Sisk P."/>
            <person name="Stolte C."/>
            <person name="Sykes S."/>
            <person name="Thomson T."/>
            <person name="Walk T."/>
            <person name="White J."/>
            <person name="Yandava C."/>
            <person name="Burger G."/>
            <person name="Gray M.W."/>
            <person name="Holland P.W.H."/>
            <person name="King N."/>
            <person name="Lang F.B.F."/>
            <person name="Roger A.J."/>
            <person name="Ruiz-Trillo I."/>
            <person name="Lander E."/>
            <person name="Nusbaum C."/>
        </authorList>
    </citation>
    <scope>NUCLEOTIDE SEQUENCE [LARGE SCALE GENOMIC DNA]</scope>
    <source>
        <strain evidence="4 5">DAOM BR117</strain>
    </source>
</reference>
<feature type="domain" description="N-acetyltransferase" evidence="3">
    <location>
        <begin position="16"/>
        <end position="183"/>
    </location>
</feature>
<sequence>MAAHSSTLPALRTDGVRIELVDPRNAASYEAGLAELLIDCVDGGSSVGFLAGLTHHAAVDWWHKQLQNPNILTWVAVNSEGQILGTVGLALAPQANGRHRAEVCKLLVHRNGRGHGYASALMSALEEEARKRCRTVLVLDTVTGSTAEHIYLRWGWQRVGVIEDFAALPDGRLWATTVFTKKL</sequence>
<dbReference type="STRING" id="645134.A0A0L0HIX8"/>
<name>A0A0L0HIX8_SPIPD</name>
<dbReference type="PROSITE" id="PS51186">
    <property type="entry name" value="GNAT"/>
    <property type="match status" value="1"/>
</dbReference>
<evidence type="ECO:0000313" key="5">
    <source>
        <dbReference type="Proteomes" id="UP000053201"/>
    </source>
</evidence>
<dbReference type="InterPro" id="IPR016181">
    <property type="entry name" value="Acyl_CoA_acyltransferase"/>
</dbReference>
<evidence type="ECO:0000259" key="3">
    <source>
        <dbReference type="PROSITE" id="PS51186"/>
    </source>
</evidence>
<dbReference type="VEuPathDB" id="FungiDB:SPPG_03222"/>
<dbReference type="Proteomes" id="UP000053201">
    <property type="component" value="Unassembled WGS sequence"/>
</dbReference>
<evidence type="ECO:0000313" key="4">
    <source>
        <dbReference type="EMBL" id="KND01416.1"/>
    </source>
</evidence>
<dbReference type="InterPro" id="IPR050832">
    <property type="entry name" value="Bact_Acetyltransf"/>
</dbReference>
<gene>
    <name evidence="4" type="ORF">SPPG_03222</name>
</gene>
<protein>
    <recommendedName>
        <fullName evidence="3">N-acetyltransferase domain-containing protein</fullName>
    </recommendedName>
</protein>
<dbReference type="EMBL" id="KQ257454">
    <property type="protein sequence ID" value="KND01416.1"/>
    <property type="molecule type" value="Genomic_DNA"/>
</dbReference>
<dbReference type="SUPFAM" id="SSF55729">
    <property type="entry name" value="Acyl-CoA N-acyltransferases (Nat)"/>
    <property type="match status" value="1"/>
</dbReference>
<dbReference type="Pfam" id="PF00583">
    <property type="entry name" value="Acetyltransf_1"/>
    <property type="match status" value="1"/>
</dbReference>
<dbReference type="Gene3D" id="3.40.630.30">
    <property type="match status" value="1"/>
</dbReference>
<dbReference type="InterPro" id="IPR000182">
    <property type="entry name" value="GNAT_dom"/>
</dbReference>
<dbReference type="GO" id="GO:0016747">
    <property type="term" value="F:acyltransferase activity, transferring groups other than amino-acyl groups"/>
    <property type="evidence" value="ECO:0007669"/>
    <property type="project" value="InterPro"/>
</dbReference>
<accession>A0A0L0HIX8</accession>
<dbReference type="OMA" id="RMAKETH"/>
<dbReference type="GeneID" id="27686754"/>
<dbReference type="CDD" id="cd04301">
    <property type="entry name" value="NAT_SF"/>
    <property type="match status" value="1"/>
</dbReference>
<keyword evidence="5" id="KW-1185">Reference proteome</keyword>
<dbReference type="PANTHER" id="PTHR43877">
    <property type="entry name" value="AMINOALKYLPHOSPHONATE N-ACETYLTRANSFERASE-RELATED-RELATED"/>
    <property type="match status" value="1"/>
</dbReference>
<dbReference type="eggNOG" id="ENOG502SDXU">
    <property type="taxonomic scope" value="Eukaryota"/>
</dbReference>
<evidence type="ECO:0000256" key="1">
    <source>
        <dbReference type="ARBA" id="ARBA00022679"/>
    </source>
</evidence>
<keyword evidence="2" id="KW-0012">Acyltransferase</keyword>
<dbReference type="AlphaFoldDB" id="A0A0L0HIX8"/>
<organism evidence="4 5">
    <name type="scientific">Spizellomyces punctatus (strain DAOM BR117)</name>
    <dbReference type="NCBI Taxonomy" id="645134"/>
    <lineage>
        <taxon>Eukaryota</taxon>
        <taxon>Fungi</taxon>
        <taxon>Fungi incertae sedis</taxon>
        <taxon>Chytridiomycota</taxon>
        <taxon>Chytridiomycota incertae sedis</taxon>
        <taxon>Chytridiomycetes</taxon>
        <taxon>Spizellomycetales</taxon>
        <taxon>Spizellomycetaceae</taxon>
        <taxon>Spizellomyces</taxon>
    </lineage>
</organism>
<dbReference type="PANTHER" id="PTHR43877:SF2">
    <property type="entry name" value="AMINOALKYLPHOSPHONATE N-ACETYLTRANSFERASE-RELATED"/>
    <property type="match status" value="1"/>
</dbReference>
<keyword evidence="1" id="KW-0808">Transferase</keyword>
<dbReference type="InParanoid" id="A0A0L0HIX8"/>
<dbReference type="OrthoDB" id="41532at2759"/>
<evidence type="ECO:0000256" key="2">
    <source>
        <dbReference type="ARBA" id="ARBA00023315"/>
    </source>
</evidence>
<proteinExistence type="predicted"/>
<dbReference type="RefSeq" id="XP_016609455.1">
    <property type="nucleotide sequence ID" value="XM_016751495.1"/>
</dbReference>